<evidence type="ECO:0000313" key="2">
    <source>
        <dbReference type="EMBL" id="KAF2009069.1"/>
    </source>
</evidence>
<reference evidence="2" key="1">
    <citation type="journal article" date="2020" name="Stud. Mycol.">
        <title>101 Dothideomycetes genomes: a test case for predicting lifestyles and emergence of pathogens.</title>
        <authorList>
            <person name="Haridas S."/>
            <person name="Albert R."/>
            <person name="Binder M."/>
            <person name="Bloem J."/>
            <person name="Labutti K."/>
            <person name="Salamov A."/>
            <person name="Andreopoulos B."/>
            <person name="Baker S."/>
            <person name="Barry K."/>
            <person name="Bills G."/>
            <person name="Bluhm B."/>
            <person name="Cannon C."/>
            <person name="Castanera R."/>
            <person name="Culley D."/>
            <person name="Daum C."/>
            <person name="Ezra D."/>
            <person name="Gonzalez J."/>
            <person name="Henrissat B."/>
            <person name="Kuo A."/>
            <person name="Liang C."/>
            <person name="Lipzen A."/>
            <person name="Lutzoni F."/>
            <person name="Magnuson J."/>
            <person name="Mondo S."/>
            <person name="Nolan M."/>
            <person name="Ohm R."/>
            <person name="Pangilinan J."/>
            <person name="Park H.-J."/>
            <person name="Ramirez L."/>
            <person name="Alfaro M."/>
            <person name="Sun H."/>
            <person name="Tritt A."/>
            <person name="Yoshinaga Y."/>
            <person name="Zwiers L.-H."/>
            <person name="Turgeon B."/>
            <person name="Goodwin S."/>
            <person name="Spatafora J."/>
            <person name="Crous P."/>
            <person name="Grigoriev I."/>
        </authorList>
    </citation>
    <scope>NUCLEOTIDE SEQUENCE</scope>
    <source>
        <strain evidence="2">CBS 175.79</strain>
    </source>
</reference>
<protein>
    <submittedName>
        <fullName evidence="2">Uncharacterized protein</fullName>
    </submittedName>
</protein>
<proteinExistence type="predicted"/>
<feature type="region of interest" description="Disordered" evidence="1">
    <location>
        <begin position="98"/>
        <end position="135"/>
    </location>
</feature>
<evidence type="ECO:0000256" key="1">
    <source>
        <dbReference type="SAM" id="MobiDB-lite"/>
    </source>
</evidence>
<dbReference type="Proteomes" id="UP000799778">
    <property type="component" value="Unassembled WGS sequence"/>
</dbReference>
<dbReference type="EMBL" id="ML978080">
    <property type="protein sequence ID" value="KAF2009069.1"/>
    <property type="molecule type" value="Genomic_DNA"/>
</dbReference>
<name>A0A6A5X846_9PLEO</name>
<dbReference type="AlphaFoldDB" id="A0A6A5X846"/>
<evidence type="ECO:0000313" key="3">
    <source>
        <dbReference type="Proteomes" id="UP000799778"/>
    </source>
</evidence>
<sequence length="198" mass="22650">MSRQARPRTCKSKAIQEISTILSYESDEEYQDYRDCEHNSDLNVHQSQHPDRQEAHLNERLVLRFPRTMWNSYSKSASPKPSHGASALQFSQHVWNSYERPSSPEASSFARSLTPQAPREVKKEEEQEEGSPDCKTKLFSFQYGGEGRSVSGSNANDIELKGPCFEDDCLTCSQWNFNRIVFKYQTGSGLTVRTKNEV</sequence>
<organism evidence="2 3">
    <name type="scientific">Aaosphaeria arxii CBS 175.79</name>
    <dbReference type="NCBI Taxonomy" id="1450172"/>
    <lineage>
        <taxon>Eukaryota</taxon>
        <taxon>Fungi</taxon>
        <taxon>Dikarya</taxon>
        <taxon>Ascomycota</taxon>
        <taxon>Pezizomycotina</taxon>
        <taxon>Dothideomycetes</taxon>
        <taxon>Pleosporomycetidae</taxon>
        <taxon>Pleosporales</taxon>
        <taxon>Pleosporales incertae sedis</taxon>
        <taxon>Aaosphaeria</taxon>
    </lineage>
</organism>
<accession>A0A6A5X846</accession>
<keyword evidence="3" id="KW-1185">Reference proteome</keyword>
<feature type="compositionally biased region" description="Polar residues" evidence="1">
    <location>
        <begin position="104"/>
        <end position="115"/>
    </location>
</feature>
<gene>
    <name evidence="2" type="ORF">BU24DRAFT_429007</name>
</gene>
<dbReference type="RefSeq" id="XP_033377408.1">
    <property type="nucleotide sequence ID" value="XM_033529623.1"/>
</dbReference>
<dbReference type="GeneID" id="54287020"/>